<dbReference type="Pfam" id="PF00481">
    <property type="entry name" value="PP2C"/>
    <property type="match status" value="1"/>
</dbReference>
<evidence type="ECO:0000256" key="3">
    <source>
        <dbReference type="ARBA" id="ARBA00022912"/>
    </source>
</evidence>
<proteinExistence type="inferred from homology"/>
<dbReference type="CDD" id="cd00143">
    <property type="entry name" value="PP2Cc"/>
    <property type="match status" value="1"/>
</dbReference>
<keyword evidence="2 4" id="KW-0378">Hydrolase</keyword>
<dbReference type="PROSITE" id="PS01032">
    <property type="entry name" value="PPM_1"/>
    <property type="match status" value="1"/>
</dbReference>
<keyword evidence="1" id="KW-0479">Metal-binding</keyword>
<evidence type="ECO:0000259" key="5">
    <source>
        <dbReference type="PROSITE" id="PS51746"/>
    </source>
</evidence>
<dbReference type="InterPro" id="IPR036457">
    <property type="entry name" value="PPM-type-like_dom_sf"/>
</dbReference>
<dbReference type="SUPFAM" id="SSF81606">
    <property type="entry name" value="PP2C-like"/>
    <property type="match status" value="1"/>
</dbReference>
<evidence type="ECO:0000313" key="6">
    <source>
        <dbReference type="EMBL" id="CAE0759624.1"/>
    </source>
</evidence>
<dbReference type="InterPro" id="IPR015655">
    <property type="entry name" value="PP2C"/>
</dbReference>
<dbReference type="InterPro" id="IPR001932">
    <property type="entry name" value="PPM-type_phosphatase-like_dom"/>
</dbReference>
<evidence type="ECO:0000256" key="2">
    <source>
        <dbReference type="ARBA" id="ARBA00022801"/>
    </source>
</evidence>
<reference evidence="6" key="1">
    <citation type="submission" date="2021-01" db="EMBL/GenBank/DDBJ databases">
        <authorList>
            <person name="Corre E."/>
            <person name="Pelletier E."/>
            <person name="Niang G."/>
            <person name="Scheremetjew M."/>
            <person name="Finn R."/>
            <person name="Kale V."/>
            <person name="Holt S."/>
            <person name="Cochrane G."/>
            <person name="Meng A."/>
            <person name="Brown T."/>
            <person name="Cohen L."/>
        </authorList>
    </citation>
    <scope>NUCLEOTIDE SEQUENCE</scope>
    <source>
        <strain evidence="6">CCMP645</strain>
    </source>
</reference>
<dbReference type="Gene3D" id="3.60.40.10">
    <property type="entry name" value="PPM-type phosphatase domain"/>
    <property type="match status" value="1"/>
</dbReference>
<gene>
    <name evidence="6" type="ORF">PCAR00345_LOCUS12218</name>
</gene>
<organism evidence="6">
    <name type="scientific">Chrysotila carterae</name>
    <name type="common">Marine alga</name>
    <name type="synonym">Syracosphaera carterae</name>
    <dbReference type="NCBI Taxonomy" id="13221"/>
    <lineage>
        <taxon>Eukaryota</taxon>
        <taxon>Haptista</taxon>
        <taxon>Haptophyta</taxon>
        <taxon>Prymnesiophyceae</taxon>
        <taxon>Isochrysidales</taxon>
        <taxon>Isochrysidaceae</taxon>
        <taxon>Chrysotila</taxon>
    </lineage>
</organism>
<dbReference type="PROSITE" id="PS51746">
    <property type="entry name" value="PPM_2"/>
    <property type="match status" value="1"/>
</dbReference>
<accession>A0A7S4EXC5</accession>
<dbReference type="EMBL" id="HBIZ01019487">
    <property type="protein sequence ID" value="CAE0759624.1"/>
    <property type="molecule type" value="Transcribed_RNA"/>
</dbReference>
<dbReference type="AlphaFoldDB" id="A0A7S4EXC5"/>
<protein>
    <recommendedName>
        <fullName evidence="5">PPM-type phosphatase domain-containing protein</fullName>
    </recommendedName>
</protein>
<comment type="similarity">
    <text evidence="4">Belongs to the PP2C family.</text>
</comment>
<dbReference type="GO" id="GO:0046872">
    <property type="term" value="F:metal ion binding"/>
    <property type="evidence" value="ECO:0007669"/>
    <property type="project" value="UniProtKB-KW"/>
</dbReference>
<evidence type="ECO:0000256" key="4">
    <source>
        <dbReference type="RuleBase" id="RU003465"/>
    </source>
</evidence>
<dbReference type="InterPro" id="IPR000222">
    <property type="entry name" value="PP2C_BS"/>
</dbReference>
<keyword evidence="3 4" id="KW-0904">Protein phosphatase</keyword>
<dbReference type="SMART" id="SM00332">
    <property type="entry name" value="PP2Cc"/>
    <property type="match status" value="1"/>
</dbReference>
<feature type="domain" description="PPM-type phosphatase" evidence="5">
    <location>
        <begin position="62"/>
        <end position="341"/>
    </location>
</feature>
<dbReference type="GO" id="GO:0004722">
    <property type="term" value="F:protein serine/threonine phosphatase activity"/>
    <property type="evidence" value="ECO:0007669"/>
    <property type="project" value="InterPro"/>
</dbReference>
<name>A0A7S4EXC5_CHRCT</name>
<dbReference type="PANTHER" id="PTHR47992">
    <property type="entry name" value="PROTEIN PHOSPHATASE"/>
    <property type="match status" value="1"/>
</dbReference>
<evidence type="ECO:0000256" key="1">
    <source>
        <dbReference type="ARBA" id="ARBA00022723"/>
    </source>
</evidence>
<sequence length="346" mass="37410">MAMIHVALSVATLLILRNVFSVPPMAIVALALLLLCLASNRAPQSAEQVLPVNESGLSAGFSWGVSALQGRRPYMEDMYQVAALTEAQSLGASRVGMTHFFAVFDGHGGKRAALWAHKHLLHTVTEKLDDKADEDGAMLNGMDEGVRRRLLEDACKEGFTATDNEFIRYAVQHAIPDGTTAVCCMLQSSLGNAQPRRLLVANVGDSRCAMVKRNGSAVALSRDHKPNRPDEKARVEAAGGHVIFAGCWRVQGDLAVSRAFGDLHLKRYGVCAEPELTSFLLCEEDAFLILASDGLWDVVDEAQCARAVLLSSDMKQAARALTDLAMERGTMDNVTALVVDLRCIDC</sequence>